<keyword evidence="5" id="KW-0732">Signal</keyword>
<keyword evidence="4" id="KW-1133">Transmembrane helix</keyword>
<comment type="cofactor">
    <cofactor evidence="1">
        <name>pyrroloquinoline quinone</name>
        <dbReference type="ChEBI" id="CHEBI:58442"/>
    </cofactor>
</comment>
<feature type="signal peptide" evidence="5">
    <location>
        <begin position="1"/>
        <end position="32"/>
    </location>
</feature>
<evidence type="ECO:0000313" key="7">
    <source>
        <dbReference type="EMBL" id="VVA20437.1"/>
    </source>
</evidence>
<gene>
    <name evidence="7" type="ORF">ALMOND_2B023493</name>
</gene>
<dbReference type="PANTHER" id="PTHR32303:SF18">
    <property type="entry name" value="POLYVINYLALCOHOL DEHYDROGENASE-LIKE"/>
    <property type="match status" value="1"/>
</dbReference>
<evidence type="ECO:0000256" key="4">
    <source>
        <dbReference type="SAM" id="Phobius"/>
    </source>
</evidence>
<dbReference type="SUPFAM" id="SSF50998">
    <property type="entry name" value="Quinoprotein alcohol dehydrogenase-like"/>
    <property type="match status" value="1"/>
</dbReference>
<feature type="transmembrane region" description="Helical" evidence="4">
    <location>
        <begin position="81"/>
        <end position="99"/>
    </location>
</feature>
<organism evidence="7 8">
    <name type="scientific">Prunus dulcis</name>
    <name type="common">Almond</name>
    <name type="synonym">Amygdalus dulcis</name>
    <dbReference type="NCBI Taxonomy" id="3755"/>
    <lineage>
        <taxon>Eukaryota</taxon>
        <taxon>Viridiplantae</taxon>
        <taxon>Streptophyta</taxon>
        <taxon>Embryophyta</taxon>
        <taxon>Tracheophyta</taxon>
        <taxon>Spermatophyta</taxon>
        <taxon>Magnoliopsida</taxon>
        <taxon>eudicotyledons</taxon>
        <taxon>Gunneridae</taxon>
        <taxon>Pentapetalae</taxon>
        <taxon>rosids</taxon>
        <taxon>fabids</taxon>
        <taxon>Rosales</taxon>
        <taxon>Rosaceae</taxon>
        <taxon>Amygdaloideae</taxon>
        <taxon>Amygdaleae</taxon>
        <taxon>Prunus</taxon>
    </lineage>
</organism>
<feature type="transmembrane region" description="Helical" evidence="4">
    <location>
        <begin position="222"/>
        <end position="240"/>
    </location>
</feature>
<reference evidence="8" key="1">
    <citation type="journal article" date="2020" name="Plant J.">
        <title>Transposons played a major role in the diversification between the closely related almond and peach genomes: results from the almond genome sequence.</title>
        <authorList>
            <person name="Alioto T."/>
            <person name="Alexiou K.G."/>
            <person name="Bardil A."/>
            <person name="Barteri F."/>
            <person name="Castanera R."/>
            <person name="Cruz F."/>
            <person name="Dhingra A."/>
            <person name="Duval H."/>
            <person name="Fernandez I Marti A."/>
            <person name="Frias L."/>
            <person name="Galan B."/>
            <person name="Garcia J.L."/>
            <person name="Howad W."/>
            <person name="Gomez-Garrido J."/>
            <person name="Gut M."/>
            <person name="Julca I."/>
            <person name="Morata J."/>
            <person name="Puigdomenech P."/>
            <person name="Ribeca P."/>
            <person name="Rubio Cabetas M.J."/>
            <person name="Vlasova A."/>
            <person name="Wirthensohn M."/>
            <person name="Garcia-Mas J."/>
            <person name="Gabaldon T."/>
            <person name="Casacuberta J.M."/>
            <person name="Arus P."/>
        </authorList>
    </citation>
    <scope>NUCLEOTIDE SEQUENCE [LARGE SCALE GENOMIC DNA]</scope>
    <source>
        <strain evidence="8">cv. Texas</strain>
    </source>
</reference>
<evidence type="ECO:0000256" key="3">
    <source>
        <dbReference type="ARBA" id="ARBA00023002"/>
    </source>
</evidence>
<dbReference type="InterPro" id="IPR015943">
    <property type="entry name" value="WD40/YVTN_repeat-like_dom_sf"/>
</dbReference>
<dbReference type="InterPro" id="IPR018391">
    <property type="entry name" value="PQQ_b-propeller_rpt"/>
</dbReference>
<dbReference type="EMBL" id="CABIKO010000044">
    <property type="protein sequence ID" value="VVA20437.1"/>
    <property type="molecule type" value="Genomic_DNA"/>
</dbReference>
<evidence type="ECO:0000259" key="6">
    <source>
        <dbReference type="Pfam" id="PF13360"/>
    </source>
</evidence>
<keyword evidence="4" id="KW-0812">Transmembrane</keyword>
<proteinExistence type="inferred from homology"/>
<feature type="domain" description="Pyrrolo-quinoline quinone repeat" evidence="6">
    <location>
        <begin position="300"/>
        <end position="367"/>
    </location>
</feature>
<dbReference type="SMART" id="SM00564">
    <property type="entry name" value="PQQ"/>
    <property type="match status" value="3"/>
</dbReference>
<evidence type="ECO:0000256" key="1">
    <source>
        <dbReference type="ARBA" id="ARBA00001931"/>
    </source>
</evidence>
<evidence type="ECO:0000313" key="8">
    <source>
        <dbReference type="Proteomes" id="UP000327085"/>
    </source>
</evidence>
<dbReference type="Pfam" id="PF13360">
    <property type="entry name" value="PQQ_2"/>
    <property type="match status" value="1"/>
</dbReference>
<feature type="transmembrane region" description="Helical" evidence="4">
    <location>
        <begin position="119"/>
        <end position="143"/>
    </location>
</feature>
<dbReference type="GO" id="GO:0016491">
    <property type="term" value="F:oxidoreductase activity"/>
    <property type="evidence" value="ECO:0007669"/>
    <property type="project" value="UniProtKB-KW"/>
</dbReference>
<keyword evidence="3" id="KW-0560">Oxidoreductase</keyword>
<sequence>MACKQNLMKCHHTIKMVVMVVCWLTLLDATYAIKERCWGSANQPKDSVKHEVKMQNLGALTGLNGTGVVVNVTVSRSTPTIAGNLLIVGIYGPAVVIAVDRSNWRLVWSTQLDPRPRVLITMSGTVHLGLVNVFFNFAVHFMLGCRLCKKVADMLQDNGGRLGGYSGAAVWGSSPAIDISRRPNVKRGRLNREENLPILISALVQISTSIQFWRWIWILGGLYGPGNLADMMFSILLVWYHRDLIWMPTSERHPCCSPYTQPNKAEGGGIWGAATDGRRVYTNIANGDRENFTLAPSSQTTTAGAWVALDADSGEILWTTANPSNDTAQAPVTVANGVVFAGSVASNGPIYAMKANTGRILWSYNTGATV</sequence>
<dbReference type="InterPro" id="IPR011047">
    <property type="entry name" value="Quinoprotein_ADH-like_sf"/>
</dbReference>
<dbReference type="PANTHER" id="PTHR32303">
    <property type="entry name" value="QUINOPROTEIN ALCOHOL DEHYDROGENASE (CYTOCHROME C)"/>
    <property type="match status" value="1"/>
</dbReference>
<feature type="chain" id="PRO_5022848408" evidence="5">
    <location>
        <begin position="33"/>
        <end position="370"/>
    </location>
</feature>
<evidence type="ECO:0000256" key="2">
    <source>
        <dbReference type="ARBA" id="ARBA00008156"/>
    </source>
</evidence>
<keyword evidence="4" id="KW-0472">Membrane</keyword>
<comment type="similarity">
    <text evidence="2">Belongs to the bacterial PQQ dehydrogenase family.</text>
</comment>
<dbReference type="Gramene" id="VVA20437">
    <property type="protein sequence ID" value="VVA20437"/>
    <property type="gene ID" value="Prudul26B023493"/>
</dbReference>
<accession>A0A5E4EXC8</accession>
<dbReference type="InParanoid" id="A0A5E4EXC8"/>
<evidence type="ECO:0000256" key="5">
    <source>
        <dbReference type="SAM" id="SignalP"/>
    </source>
</evidence>
<name>A0A5E4EXC8_PRUDU</name>
<dbReference type="Gene3D" id="2.130.10.10">
    <property type="entry name" value="YVTN repeat-like/Quinoprotein amine dehydrogenase"/>
    <property type="match status" value="1"/>
</dbReference>
<dbReference type="AlphaFoldDB" id="A0A5E4EXC8"/>
<dbReference type="Proteomes" id="UP000327085">
    <property type="component" value="Chromosome 1"/>
</dbReference>
<protein>
    <submittedName>
        <fullName evidence="7">PREDICTED: polyvinylalcohol dehydrogenase</fullName>
    </submittedName>
</protein>
<dbReference type="InterPro" id="IPR002372">
    <property type="entry name" value="PQQ_rpt_dom"/>
</dbReference>